<evidence type="ECO:0000313" key="3">
    <source>
        <dbReference type="Proteomes" id="UP000282574"/>
    </source>
</evidence>
<dbReference type="InterPro" id="IPR025638">
    <property type="entry name" value="DUF4336"/>
</dbReference>
<feature type="transmembrane region" description="Helical" evidence="1">
    <location>
        <begin position="267"/>
        <end position="289"/>
    </location>
</feature>
<dbReference type="Proteomes" id="UP000282574">
    <property type="component" value="Unassembled WGS sequence"/>
</dbReference>
<name>A0AB37U8F6_9CYAN</name>
<protein>
    <recommendedName>
        <fullName evidence="4">DUF4336 domain-containing protein</fullName>
    </recommendedName>
</protein>
<dbReference type="InterPro" id="IPR036866">
    <property type="entry name" value="RibonucZ/Hydroxyglut_hydro"/>
</dbReference>
<evidence type="ECO:0000313" key="2">
    <source>
        <dbReference type="EMBL" id="RUT00130.1"/>
    </source>
</evidence>
<dbReference type="PANTHER" id="PTHR33835">
    <property type="entry name" value="YALI0C07656P"/>
    <property type="match status" value="1"/>
</dbReference>
<gene>
    <name evidence="2" type="ORF">DSM107010_68490</name>
</gene>
<keyword evidence="1" id="KW-1133">Transmembrane helix</keyword>
<dbReference type="AlphaFoldDB" id="A0AB37U8F6"/>
<accession>A0AB37U8F6</accession>
<dbReference type="RefSeq" id="WP_106171338.1">
    <property type="nucleotide sequence ID" value="NZ_JAVKZF010000004.1"/>
</dbReference>
<evidence type="ECO:0008006" key="4">
    <source>
        <dbReference type="Google" id="ProtNLM"/>
    </source>
</evidence>
<keyword evidence="1" id="KW-0472">Membrane</keyword>
<dbReference type="PANTHER" id="PTHR33835:SF1">
    <property type="entry name" value="METALLO-BETA-LACTAMASE DOMAIN-CONTAINING PROTEIN"/>
    <property type="match status" value="1"/>
</dbReference>
<comment type="caution">
    <text evidence="2">The sequence shown here is derived from an EMBL/GenBank/DDBJ whole genome shotgun (WGS) entry which is preliminary data.</text>
</comment>
<dbReference type="EMBL" id="RSCK01000151">
    <property type="protein sequence ID" value="RUT00130.1"/>
    <property type="molecule type" value="Genomic_DNA"/>
</dbReference>
<proteinExistence type="predicted"/>
<evidence type="ECO:0000256" key="1">
    <source>
        <dbReference type="SAM" id="Phobius"/>
    </source>
</evidence>
<sequence length="305" mass="34665">MTQSFRPIPNKSKSSLIEVASNIWTLEAKEQVCYRPPMQPRYPYTHRAVVIRLNDNSLFIISPIRLTSDLRAEIDALGAVKYLVSPNHLHHLHLGDWSQAYPDAKIYASPRLAPKRKDLRFYKTLSTNTPEPEWSGQIDQCIFGSGNGWIDEIVFFHRASRTVIFTDLVMDFDPAILSSIARVTTRWNQMYQHTPRGVQLGHIFDRATLRDSLEMIRSWEAEHALVAHSPWLCVDGRKQVAAFLNSAFDWLTPQSTIVEAVMGVGRLLALLLVVLPIHALLVLTVDGVYERFVKRGKANSSFSDI</sequence>
<dbReference type="Pfam" id="PF14234">
    <property type="entry name" value="DUF4336"/>
    <property type="match status" value="1"/>
</dbReference>
<reference evidence="2 3" key="1">
    <citation type="journal article" date="2019" name="Genome Biol. Evol.">
        <title>Day and night: Metabolic profiles and evolutionary relationships of six axenic non-marine cyanobacteria.</title>
        <authorList>
            <person name="Will S.E."/>
            <person name="Henke P."/>
            <person name="Boedeker C."/>
            <person name="Huang S."/>
            <person name="Brinkmann H."/>
            <person name="Rohde M."/>
            <person name="Jarek M."/>
            <person name="Friedl T."/>
            <person name="Seufert S."/>
            <person name="Schumacher M."/>
            <person name="Overmann J."/>
            <person name="Neumann-Schaal M."/>
            <person name="Petersen J."/>
        </authorList>
    </citation>
    <scope>NUCLEOTIDE SEQUENCE [LARGE SCALE GENOMIC DNA]</scope>
    <source>
        <strain evidence="2 3">SAG 39.79</strain>
    </source>
</reference>
<keyword evidence="3" id="KW-1185">Reference proteome</keyword>
<organism evidence="2 3">
    <name type="scientific">Chroococcidiopsis cubana SAG 39.79</name>
    <dbReference type="NCBI Taxonomy" id="388085"/>
    <lineage>
        <taxon>Bacteria</taxon>
        <taxon>Bacillati</taxon>
        <taxon>Cyanobacteriota</taxon>
        <taxon>Cyanophyceae</taxon>
        <taxon>Chroococcidiopsidales</taxon>
        <taxon>Chroococcidiopsidaceae</taxon>
        <taxon>Chroococcidiopsis</taxon>
    </lineage>
</organism>
<keyword evidence="1" id="KW-0812">Transmembrane</keyword>
<dbReference type="SUPFAM" id="SSF56281">
    <property type="entry name" value="Metallo-hydrolase/oxidoreductase"/>
    <property type="match status" value="1"/>
</dbReference>